<evidence type="ECO:0000259" key="5">
    <source>
        <dbReference type="PROSITE" id="PS50930"/>
    </source>
</evidence>
<dbReference type="STRING" id="1776384.GCA_900086585_02952"/>
<feature type="domain" description="Response regulatory" evidence="4">
    <location>
        <begin position="3"/>
        <end position="124"/>
    </location>
</feature>
<dbReference type="GO" id="GO:0000156">
    <property type="term" value="F:phosphorelay response regulator activity"/>
    <property type="evidence" value="ECO:0007669"/>
    <property type="project" value="InterPro"/>
</dbReference>
<reference evidence="6 7" key="1">
    <citation type="submission" date="2018-08" db="EMBL/GenBank/DDBJ databases">
        <title>A genome reference for cultivated species of the human gut microbiota.</title>
        <authorList>
            <person name="Zou Y."/>
            <person name="Xue W."/>
            <person name="Luo G."/>
        </authorList>
    </citation>
    <scope>NUCLEOTIDE SEQUENCE [LARGE SCALE GENOMIC DNA]</scope>
    <source>
        <strain evidence="6 7">AM07-24</strain>
    </source>
</reference>
<dbReference type="InterPro" id="IPR046947">
    <property type="entry name" value="LytR-like"/>
</dbReference>
<dbReference type="SMART" id="SM00448">
    <property type="entry name" value="REC"/>
    <property type="match status" value="1"/>
</dbReference>
<proteinExistence type="predicted"/>
<dbReference type="PANTHER" id="PTHR37299">
    <property type="entry name" value="TRANSCRIPTIONAL REGULATOR-RELATED"/>
    <property type="match status" value="1"/>
</dbReference>
<accession>A0A415E769</accession>
<dbReference type="InterPro" id="IPR007492">
    <property type="entry name" value="LytTR_DNA-bd_dom"/>
</dbReference>
<evidence type="ECO:0000256" key="1">
    <source>
        <dbReference type="ARBA" id="ARBA00018672"/>
    </source>
</evidence>
<dbReference type="InterPro" id="IPR001789">
    <property type="entry name" value="Sig_transdc_resp-reg_receiver"/>
</dbReference>
<dbReference type="GO" id="GO:0003677">
    <property type="term" value="F:DNA binding"/>
    <property type="evidence" value="ECO:0007669"/>
    <property type="project" value="UniProtKB-KW"/>
</dbReference>
<dbReference type="RefSeq" id="WP_118333706.1">
    <property type="nucleotide sequence ID" value="NZ_AP025567.1"/>
</dbReference>
<evidence type="ECO:0000313" key="7">
    <source>
        <dbReference type="Proteomes" id="UP000284841"/>
    </source>
</evidence>
<comment type="function">
    <text evidence="2">May play the central regulatory role in sporulation. It may be an element of the effector pathway responsible for the activation of sporulation genes in response to nutritional stress. Spo0A may act in concert with spo0H (a sigma factor) to control the expression of some genes that are critical to the sporulation process.</text>
</comment>
<protein>
    <recommendedName>
        <fullName evidence="1">Stage 0 sporulation protein A homolog</fullName>
    </recommendedName>
</protein>
<dbReference type="PROSITE" id="PS50930">
    <property type="entry name" value="HTH_LYTTR"/>
    <property type="match status" value="1"/>
</dbReference>
<dbReference type="PANTHER" id="PTHR37299:SF1">
    <property type="entry name" value="STAGE 0 SPORULATION PROTEIN A HOMOLOG"/>
    <property type="match status" value="1"/>
</dbReference>
<evidence type="ECO:0000256" key="2">
    <source>
        <dbReference type="ARBA" id="ARBA00024867"/>
    </source>
</evidence>
<sequence>MIRFAICDDFAEDREFVRKVLTAYFYKRNERIEITEYEEGTVLLDDYADGDGVCFDAIFLDIFMRKSHGMKVAEQLRQYDKNVSIILITTTDEFALAGYGVHAYSYLLKPIESETLVELLDGFVRFFHADRKESLLVKNGTTQERIRYNDIVYLESQTPYVYIHLRDGAVHRISAKLTDVEEELKGRSFTRCHQSFIVNFENVVKVDKVFHMEDGTQVPIRRQEMKVMKEAYYQYVIKTTL</sequence>
<feature type="modified residue" description="4-aspartylphosphate" evidence="3">
    <location>
        <position position="61"/>
    </location>
</feature>
<dbReference type="Pfam" id="PF04397">
    <property type="entry name" value="LytTR"/>
    <property type="match status" value="1"/>
</dbReference>
<dbReference type="SMART" id="SM00850">
    <property type="entry name" value="LytTR"/>
    <property type="match status" value="1"/>
</dbReference>
<dbReference type="Gene3D" id="3.40.50.2300">
    <property type="match status" value="1"/>
</dbReference>
<dbReference type="PROSITE" id="PS50110">
    <property type="entry name" value="RESPONSE_REGULATORY"/>
    <property type="match status" value="1"/>
</dbReference>
<keyword evidence="6" id="KW-0238">DNA-binding</keyword>
<dbReference type="Gene3D" id="2.40.50.1020">
    <property type="entry name" value="LytTr DNA-binding domain"/>
    <property type="match status" value="1"/>
</dbReference>
<evidence type="ECO:0000313" key="6">
    <source>
        <dbReference type="EMBL" id="RHJ89616.1"/>
    </source>
</evidence>
<dbReference type="SUPFAM" id="SSF52172">
    <property type="entry name" value="CheY-like"/>
    <property type="match status" value="1"/>
</dbReference>
<evidence type="ECO:0000259" key="4">
    <source>
        <dbReference type="PROSITE" id="PS50110"/>
    </source>
</evidence>
<keyword evidence="7" id="KW-1185">Reference proteome</keyword>
<organism evidence="6 7">
    <name type="scientific">Emergencia timonensis</name>
    <dbReference type="NCBI Taxonomy" id="1776384"/>
    <lineage>
        <taxon>Bacteria</taxon>
        <taxon>Bacillati</taxon>
        <taxon>Bacillota</taxon>
        <taxon>Clostridia</taxon>
        <taxon>Peptostreptococcales</taxon>
        <taxon>Anaerovoracaceae</taxon>
        <taxon>Emergencia</taxon>
    </lineage>
</organism>
<dbReference type="Pfam" id="PF00072">
    <property type="entry name" value="Response_reg"/>
    <property type="match status" value="1"/>
</dbReference>
<dbReference type="OrthoDB" id="9788600at2"/>
<comment type="caution">
    <text evidence="6">The sequence shown here is derived from an EMBL/GenBank/DDBJ whole genome shotgun (WGS) entry which is preliminary data.</text>
</comment>
<dbReference type="AlphaFoldDB" id="A0A415E769"/>
<feature type="domain" description="HTH LytTR-type" evidence="5">
    <location>
        <begin position="135"/>
        <end position="234"/>
    </location>
</feature>
<dbReference type="Proteomes" id="UP000284841">
    <property type="component" value="Unassembled WGS sequence"/>
</dbReference>
<evidence type="ECO:0000256" key="3">
    <source>
        <dbReference type="PROSITE-ProRule" id="PRU00169"/>
    </source>
</evidence>
<keyword evidence="3" id="KW-0597">Phosphoprotein</keyword>
<dbReference type="InterPro" id="IPR011006">
    <property type="entry name" value="CheY-like_superfamily"/>
</dbReference>
<dbReference type="EMBL" id="QRMS01000001">
    <property type="protein sequence ID" value="RHJ89616.1"/>
    <property type="molecule type" value="Genomic_DNA"/>
</dbReference>
<name>A0A415E769_9FIRM</name>
<gene>
    <name evidence="6" type="ORF">DW099_03315</name>
</gene>